<gene>
    <name evidence="2" type="ORF">C7451_10176</name>
</gene>
<accession>A0A2V3VCX0</accession>
<dbReference type="RefSeq" id="WP_110297007.1">
    <property type="nucleotide sequence ID" value="NZ_QJJM01000001.1"/>
</dbReference>
<dbReference type="OrthoDB" id="9033474at2"/>
<organism evidence="2 3">
    <name type="scientific">Blastomonas natatoria</name>
    <dbReference type="NCBI Taxonomy" id="34015"/>
    <lineage>
        <taxon>Bacteria</taxon>
        <taxon>Pseudomonadati</taxon>
        <taxon>Pseudomonadota</taxon>
        <taxon>Alphaproteobacteria</taxon>
        <taxon>Sphingomonadales</taxon>
        <taxon>Sphingomonadaceae</taxon>
        <taxon>Blastomonas</taxon>
    </lineage>
</organism>
<evidence type="ECO:0000313" key="3">
    <source>
        <dbReference type="Proteomes" id="UP000248014"/>
    </source>
</evidence>
<sequence length="97" mass="10630">MPIDPRIQLALDMPLTERPSIRLVSGKRKRKSGYAAQPGTGPAGEKCKTCRHIRRVQGGAKTFPKCALIRWTKGPGTDIKVNAPACSRWAPQEPARP</sequence>
<dbReference type="EMBL" id="QJJM01000001">
    <property type="protein sequence ID" value="PXW79014.1"/>
    <property type="molecule type" value="Genomic_DNA"/>
</dbReference>
<protein>
    <submittedName>
        <fullName evidence="2">Uncharacterized protein</fullName>
    </submittedName>
</protein>
<reference evidence="2 3" key="1">
    <citation type="submission" date="2018-05" db="EMBL/GenBank/DDBJ databases">
        <title>Genomic Encyclopedia of Type Strains, Phase IV (KMG-IV): sequencing the most valuable type-strain genomes for metagenomic binning, comparative biology and taxonomic classification.</title>
        <authorList>
            <person name="Goeker M."/>
        </authorList>
    </citation>
    <scope>NUCLEOTIDE SEQUENCE [LARGE SCALE GENOMIC DNA]</scope>
    <source>
        <strain evidence="2 3">DSM 3183</strain>
    </source>
</reference>
<dbReference type="AlphaFoldDB" id="A0A2V3VCX0"/>
<evidence type="ECO:0000313" key="2">
    <source>
        <dbReference type="EMBL" id="PXW79014.1"/>
    </source>
</evidence>
<proteinExistence type="predicted"/>
<evidence type="ECO:0000256" key="1">
    <source>
        <dbReference type="SAM" id="MobiDB-lite"/>
    </source>
</evidence>
<feature type="region of interest" description="Disordered" evidence="1">
    <location>
        <begin position="25"/>
        <end position="46"/>
    </location>
</feature>
<name>A0A2V3VCX0_9SPHN</name>
<comment type="caution">
    <text evidence="2">The sequence shown here is derived from an EMBL/GenBank/DDBJ whole genome shotgun (WGS) entry which is preliminary data.</text>
</comment>
<dbReference type="Proteomes" id="UP000248014">
    <property type="component" value="Unassembled WGS sequence"/>
</dbReference>
<keyword evidence="3" id="KW-1185">Reference proteome</keyword>